<protein>
    <submittedName>
        <fullName evidence="1">Uncharacterized protein</fullName>
    </submittedName>
</protein>
<keyword evidence="2" id="KW-1185">Reference proteome</keyword>
<proteinExistence type="predicted"/>
<name>A0AA38MAI7_9CUCU</name>
<dbReference type="EMBL" id="JALNTZ010000006">
    <property type="protein sequence ID" value="KAJ3649508.1"/>
    <property type="molecule type" value="Genomic_DNA"/>
</dbReference>
<dbReference type="Proteomes" id="UP001168821">
    <property type="component" value="Unassembled WGS sequence"/>
</dbReference>
<sequence>MWHVFSINNPPQIKNINKGFGSNSSITIYGVLERWFLSVERSTAPPITSRMSVTLSESMTRVSSRTPERRIIFNYLRHRMMPAPIVSQQNPSQQKRVSRKWRLLIRVRTHFSALSTAMPDFGDFRTLEEEMEPIEQRIYYN</sequence>
<evidence type="ECO:0000313" key="1">
    <source>
        <dbReference type="EMBL" id="KAJ3649508.1"/>
    </source>
</evidence>
<dbReference type="AlphaFoldDB" id="A0AA38MAI7"/>
<gene>
    <name evidence="1" type="ORF">Zmor_021248</name>
</gene>
<accession>A0AA38MAI7</accession>
<comment type="caution">
    <text evidence="1">The sequence shown here is derived from an EMBL/GenBank/DDBJ whole genome shotgun (WGS) entry which is preliminary data.</text>
</comment>
<reference evidence="1" key="1">
    <citation type="journal article" date="2023" name="G3 (Bethesda)">
        <title>Whole genome assemblies of Zophobas morio and Tenebrio molitor.</title>
        <authorList>
            <person name="Kaur S."/>
            <person name="Stinson S.A."/>
            <person name="diCenzo G.C."/>
        </authorList>
    </citation>
    <scope>NUCLEOTIDE SEQUENCE</scope>
    <source>
        <strain evidence="1">QUZm001</strain>
    </source>
</reference>
<organism evidence="1 2">
    <name type="scientific">Zophobas morio</name>
    <dbReference type="NCBI Taxonomy" id="2755281"/>
    <lineage>
        <taxon>Eukaryota</taxon>
        <taxon>Metazoa</taxon>
        <taxon>Ecdysozoa</taxon>
        <taxon>Arthropoda</taxon>
        <taxon>Hexapoda</taxon>
        <taxon>Insecta</taxon>
        <taxon>Pterygota</taxon>
        <taxon>Neoptera</taxon>
        <taxon>Endopterygota</taxon>
        <taxon>Coleoptera</taxon>
        <taxon>Polyphaga</taxon>
        <taxon>Cucujiformia</taxon>
        <taxon>Tenebrionidae</taxon>
        <taxon>Zophobas</taxon>
    </lineage>
</organism>
<evidence type="ECO:0000313" key="2">
    <source>
        <dbReference type="Proteomes" id="UP001168821"/>
    </source>
</evidence>